<protein>
    <recommendedName>
        <fullName evidence="2">Protein kinase domain-containing protein</fullName>
    </recommendedName>
</protein>
<evidence type="ECO:0000313" key="4">
    <source>
        <dbReference type="Proteomes" id="UP001642360"/>
    </source>
</evidence>
<dbReference type="InterPro" id="IPR052611">
    <property type="entry name" value="Plant_RLK_LysM"/>
</dbReference>
<dbReference type="Pfam" id="PF07714">
    <property type="entry name" value="PK_Tyr_Ser-Thr"/>
    <property type="match status" value="1"/>
</dbReference>
<dbReference type="PANTHER" id="PTHR45927:SF7">
    <property type="entry name" value="LYSM-DOMAIN RECEPTOR-LIKE KINASE"/>
    <property type="match status" value="1"/>
</dbReference>
<feature type="domain" description="Protein kinase" evidence="2">
    <location>
        <begin position="1"/>
        <end position="94"/>
    </location>
</feature>
<name>A0ABC8TW71_9AQUA</name>
<keyword evidence="4" id="KW-1185">Reference proteome</keyword>
<dbReference type="AlphaFoldDB" id="A0ABC8TW71"/>
<dbReference type="SUPFAM" id="SSF56112">
    <property type="entry name" value="Protein kinase-like (PK-like)"/>
    <property type="match status" value="1"/>
</dbReference>
<dbReference type="InterPro" id="IPR011009">
    <property type="entry name" value="Kinase-like_dom_sf"/>
</dbReference>
<dbReference type="PROSITE" id="PS50011">
    <property type="entry name" value="PROTEIN_KINASE_DOM"/>
    <property type="match status" value="1"/>
</dbReference>
<evidence type="ECO:0000256" key="1">
    <source>
        <dbReference type="SAM" id="MobiDB-lite"/>
    </source>
</evidence>
<dbReference type="Proteomes" id="UP001642360">
    <property type="component" value="Unassembled WGS sequence"/>
</dbReference>
<dbReference type="InterPro" id="IPR001245">
    <property type="entry name" value="Ser-Thr/Tyr_kinase_cat_dom"/>
</dbReference>
<dbReference type="PANTHER" id="PTHR45927">
    <property type="entry name" value="LYSM-DOMAIN RECEPTOR-LIKE KINASE-RELATED"/>
    <property type="match status" value="1"/>
</dbReference>
<feature type="region of interest" description="Disordered" evidence="1">
    <location>
        <begin position="134"/>
        <end position="160"/>
    </location>
</feature>
<accession>A0ABC8TW71</accession>
<evidence type="ECO:0000259" key="2">
    <source>
        <dbReference type="PROSITE" id="PS50011"/>
    </source>
</evidence>
<reference evidence="3 4" key="1">
    <citation type="submission" date="2024-02" db="EMBL/GenBank/DDBJ databases">
        <authorList>
            <person name="Vignale AGUSTIN F."/>
            <person name="Sosa J E."/>
            <person name="Modenutti C."/>
        </authorList>
    </citation>
    <scope>NUCLEOTIDE SEQUENCE [LARGE SCALE GENOMIC DNA]</scope>
</reference>
<dbReference type="InterPro" id="IPR000719">
    <property type="entry name" value="Prot_kinase_dom"/>
</dbReference>
<evidence type="ECO:0000313" key="3">
    <source>
        <dbReference type="EMBL" id="CAK9171778.1"/>
    </source>
</evidence>
<organism evidence="3 4">
    <name type="scientific">Ilex paraguariensis</name>
    <name type="common">yerba mate</name>
    <dbReference type="NCBI Taxonomy" id="185542"/>
    <lineage>
        <taxon>Eukaryota</taxon>
        <taxon>Viridiplantae</taxon>
        <taxon>Streptophyta</taxon>
        <taxon>Embryophyta</taxon>
        <taxon>Tracheophyta</taxon>
        <taxon>Spermatophyta</taxon>
        <taxon>Magnoliopsida</taxon>
        <taxon>eudicotyledons</taxon>
        <taxon>Gunneridae</taxon>
        <taxon>Pentapetalae</taxon>
        <taxon>asterids</taxon>
        <taxon>campanulids</taxon>
        <taxon>Aquifoliales</taxon>
        <taxon>Aquifoliaceae</taxon>
        <taxon>Ilex</taxon>
    </lineage>
</organism>
<dbReference type="EMBL" id="CAUOFW020005836">
    <property type="protein sequence ID" value="CAK9171778.1"/>
    <property type="molecule type" value="Genomic_DNA"/>
</dbReference>
<proteinExistence type="predicted"/>
<sequence length="160" mass="17326">MAPEYIENRVVTPKIDVYAFGVVMLELITGKDAAIIQEGREVLLSAAITSIMEGDDAETELAYFMKDLAPSEATQQPTLLPAPSTAHSSNHPIHRQTEGREVLLSAAITSIMEGDDAETELAYFMKDLAPSEATQQPTLLPAPSTAHSSNHPIHRQTVDS</sequence>
<dbReference type="Gene3D" id="1.10.510.10">
    <property type="entry name" value="Transferase(Phosphotransferase) domain 1"/>
    <property type="match status" value="1"/>
</dbReference>
<gene>
    <name evidence="3" type="ORF">ILEXP_LOCUS41381</name>
</gene>
<comment type="caution">
    <text evidence="3">The sequence shown here is derived from an EMBL/GenBank/DDBJ whole genome shotgun (WGS) entry which is preliminary data.</text>
</comment>